<evidence type="ECO:0000256" key="7">
    <source>
        <dbReference type="PIRNR" id="PIRNR000232"/>
    </source>
</evidence>
<organism evidence="10 11">
    <name type="scientific">Shewanella holmiensis</name>
    <dbReference type="NCBI Taxonomy" id="2952222"/>
    <lineage>
        <taxon>Bacteria</taxon>
        <taxon>Pseudomonadati</taxon>
        <taxon>Pseudomonadota</taxon>
        <taxon>Gammaproteobacteria</taxon>
        <taxon>Alteromonadales</taxon>
        <taxon>Shewanellaceae</taxon>
        <taxon>Shewanella</taxon>
    </lineage>
</organism>
<keyword evidence="2 7" id="KW-0285">Flavoprotein</keyword>
<sequence>MKASELLLTRQSSPRLVAPAPSSEQLEFILNAGARVPDHGALTPWEFIIAQDEGLSRLAKVFVFAAEQSNADEAFIQKAEKMPFRAPMVITVVAKTQDHPKVPVLEQHIAAGCATMAMQQAAFSLGIGAVWRTGDFAFDRNVHQQLGLAEQDQIIGFLYVGTPSVQAPIKPLKEGRQFARFL</sequence>
<dbReference type="Proteomes" id="UP001155546">
    <property type="component" value="Unassembled WGS sequence"/>
</dbReference>
<gene>
    <name evidence="10" type="ORF">NE535_16035</name>
</gene>
<dbReference type="CDD" id="cd02135">
    <property type="entry name" value="YdjA-like"/>
    <property type="match status" value="1"/>
</dbReference>
<feature type="binding site" description="in other chain" evidence="8">
    <location>
        <begin position="10"/>
        <end position="12"/>
    </location>
    <ligand>
        <name>FMN</name>
        <dbReference type="ChEBI" id="CHEBI:58210"/>
        <note>ligand shared between dimeric partners</note>
    </ligand>
</feature>
<dbReference type="GO" id="GO:0016491">
    <property type="term" value="F:oxidoreductase activity"/>
    <property type="evidence" value="ECO:0007669"/>
    <property type="project" value="UniProtKB-UniRule"/>
</dbReference>
<dbReference type="InterPro" id="IPR000415">
    <property type="entry name" value="Nitroreductase-like"/>
</dbReference>
<evidence type="ECO:0000313" key="11">
    <source>
        <dbReference type="Proteomes" id="UP001155546"/>
    </source>
</evidence>
<comment type="similarity">
    <text evidence="1 7">Belongs to the nitroreductase family.</text>
</comment>
<evidence type="ECO:0000256" key="2">
    <source>
        <dbReference type="ARBA" id="ARBA00022630"/>
    </source>
</evidence>
<dbReference type="InterPro" id="IPR029479">
    <property type="entry name" value="Nitroreductase"/>
</dbReference>
<feature type="domain" description="Nitroreductase" evidence="9">
    <location>
        <begin position="19"/>
        <end position="161"/>
    </location>
</feature>
<evidence type="ECO:0000259" key="9">
    <source>
        <dbReference type="Pfam" id="PF00881"/>
    </source>
</evidence>
<protein>
    <recommendedName>
        <fullName evidence="7">Putative NAD(P)H nitroreductase</fullName>
        <ecNumber evidence="7">1.-.-.-</ecNumber>
    </recommendedName>
</protein>
<feature type="binding site" evidence="8">
    <location>
        <position position="35"/>
    </location>
    <ligand>
        <name>FMN</name>
        <dbReference type="ChEBI" id="CHEBI:58210"/>
        <note>ligand shared between dimeric partners</note>
    </ligand>
</feature>
<evidence type="ECO:0000256" key="6">
    <source>
        <dbReference type="ARBA" id="ARBA00023027"/>
    </source>
</evidence>
<keyword evidence="5 7" id="KW-0560">Oxidoreductase</keyword>
<dbReference type="NCBIfam" id="NF008088">
    <property type="entry name" value="PRK10828.1"/>
    <property type="match status" value="1"/>
</dbReference>
<dbReference type="PANTHER" id="PTHR43821">
    <property type="entry name" value="NAD(P)H NITROREDUCTASE YDJA-RELATED"/>
    <property type="match status" value="1"/>
</dbReference>
<keyword evidence="6 7" id="KW-0520">NAD</keyword>
<dbReference type="InterPro" id="IPR052530">
    <property type="entry name" value="NAD(P)H_nitroreductase"/>
</dbReference>
<dbReference type="Pfam" id="PF00881">
    <property type="entry name" value="Nitroreductase"/>
    <property type="match status" value="1"/>
</dbReference>
<dbReference type="PANTHER" id="PTHR43821:SF1">
    <property type="entry name" value="NAD(P)H NITROREDUCTASE YDJA-RELATED"/>
    <property type="match status" value="1"/>
</dbReference>
<dbReference type="PIRSF" id="PIRSF000232">
    <property type="entry name" value="YdjA"/>
    <property type="match status" value="1"/>
</dbReference>
<comment type="cofactor">
    <cofactor evidence="8">
        <name>FMN</name>
        <dbReference type="ChEBI" id="CHEBI:58210"/>
    </cofactor>
    <text evidence="8">Binds 1 FMN per subunit.</text>
</comment>
<keyword evidence="3 7" id="KW-0288">FMN</keyword>
<keyword evidence="4 7" id="KW-0521">NADP</keyword>
<feature type="binding site" evidence="8">
    <location>
        <position position="39"/>
    </location>
    <ligand>
        <name>FMN</name>
        <dbReference type="ChEBI" id="CHEBI:58210"/>
        <note>ligand shared between dimeric partners</note>
    </ligand>
</feature>
<dbReference type="EC" id="1.-.-.-" evidence="7"/>
<keyword evidence="11" id="KW-1185">Reference proteome</keyword>
<name>A0A9X3AXL2_9GAMM</name>
<evidence type="ECO:0000256" key="5">
    <source>
        <dbReference type="ARBA" id="ARBA00023002"/>
    </source>
</evidence>
<dbReference type="Gene3D" id="3.40.109.10">
    <property type="entry name" value="NADH Oxidase"/>
    <property type="match status" value="1"/>
</dbReference>
<accession>A0A9X3AXL2</accession>
<comment type="caution">
    <text evidence="10">The sequence shown here is derived from an EMBL/GenBank/DDBJ whole genome shotgun (WGS) entry which is preliminary data.</text>
</comment>
<evidence type="ECO:0000256" key="3">
    <source>
        <dbReference type="ARBA" id="ARBA00022643"/>
    </source>
</evidence>
<dbReference type="SUPFAM" id="SSF55469">
    <property type="entry name" value="FMN-dependent nitroreductase-like"/>
    <property type="match status" value="1"/>
</dbReference>
<dbReference type="AlphaFoldDB" id="A0A9X3AXL2"/>
<feature type="binding site" description="in other chain" evidence="8">
    <location>
        <begin position="131"/>
        <end position="133"/>
    </location>
    <ligand>
        <name>FMN</name>
        <dbReference type="ChEBI" id="CHEBI:58210"/>
        <note>ligand shared between dimeric partners</note>
    </ligand>
</feature>
<evidence type="ECO:0000256" key="8">
    <source>
        <dbReference type="PIRSR" id="PIRSR000232-1"/>
    </source>
</evidence>
<evidence type="ECO:0000256" key="4">
    <source>
        <dbReference type="ARBA" id="ARBA00022857"/>
    </source>
</evidence>
<dbReference type="RefSeq" id="WP_261299615.1">
    <property type="nucleotide sequence ID" value="NZ_JAMTCD010000026.1"/>
</dbReference>
<evidence type="ECO:0000256" key="1">
    <source>
        <dbReference type="ARBA" id="ARBA00007118"/>
    </source>
</evidence>
<evidence type="ECO:0000313" key="10">
    <source>
        <dbReference type="EMBL" id="MCT7943278.1"/>
    </source>
</evidence>
<reference evidence="10" key="1">
    <citation type="journal article" date="2023" name="Int. J. Syst. Evol. Microbiol.">
        <title>&lt;i&gt;Shewanella septentrionalis&lt;/i&gt; sp. nov. and &lt;i&gt;Shewanella holmiensis&lt;/i&gt; sp. nov., isolated from Baltic Sea water and sediments.</title>
        <authorList>
            <person name="Martin-Rodriguez A.J."/>
            <person name="Thorell K."/>
            <person name="Joffre E."/>
            <person name="Jensie-Markopoulos S."/>
            <person name="Moore E.R.B."/>
            <person name="Sjoling A."/>
        </authorList>
    </citation>
    <scope>NUCLEOTIDE SEQUENCE</scope>
    <source>
        <strain evidence="10">SP1S2-7</strain>
    </source>
</reference>
<dbReference type="InterPro" id="IPR026021">
    <property type="entry name" value="YdjA-like"/>
</dbReference>
<proteinExistence type="inferred from homology"/>
<dbReference type="EMBL" id="JAMTCD010000026">
    <property type="protein sequence ID" value="MCT7943278.1"/>
    <property type="molecule type" value="Genomic_DNA"/>
</dbReference>